<evidence type="ECO:0000313" key="3">
    <source>
        <dbReference type="EMBL" id="OGC40356.1"/>
    </source>
</evidence>
<feature type="coiled-coil region" evidence="1">
    <location>
        <begin position="85"/>
        <end position="116"/>
    </location>
</feature>
<reference evidence="3 4" key="1">
    <citation type="journal article" date="2016" name="Nat. Commun.">
        <title>Thousands of microbial genomes shed light on interconnected biogeochemical processes in an aquifer system.</title>
        <authorList>
            <person name="Anantharaman K."/>
            <person name="Brown C.T."/>
            <person name="Hug L.A."/>
            <person name="Sharon I."/>
            <person name="Castelle C.J."/>
            <person name="Probst A.J."/>
            <person name="Thomas B.C."/>
            <person name="Singh A."/>
            <person name="Wilkins M.J."/>
            <person name="Karaoz U."/>
            <person name="Brodie E.L."/>
            <person name="Williams K.H."/>
            <person name="Hubbard S.S."/>
            <person name="Banfield J.F."/>
        </authorList>
    </citation>
    <scope>NUCLEOTIDE SEQUENCE [LARGE SCALE GENOMIC DNA]</scope>
</reference>
<feature type="compositionally biased region" description="Basic and acidic residues" evidence="2">
    <location>
        <begin position="16"/>
        <end position="30"/>
    </location>
</feature>
<organism evidence="3 4">
    <name type="scientific">candidate division WOR-1 bacterium RIFOXYC2_FULL_46_14</name>
    <dbReference type="NCBI Taxonomy" id="1802587"/>
    <lineage>
        <taxon>Bacteria</taxon>
        <taxon>Bacillati</taxon>
        <taxon>Saganbacteria</taxon>
    </lineage>
</organism>
<sequence length="147" mass="16532">MFRVHGQVPNPIPAPHGKDRSKVEGTDARTGKGQQTQGTGRGPELDSHAIAVALSVAAKEAKEKELSFEEIIRRVVDETGMTNPQAAMEEANRRIQKEIEETIEEIKKNKDLMEEAEGWEEFGKLLESQMTEEQLKEFFGLINNELQ</sequence>
<comment type="caution">
    <text evidence="3">The sequence shown here is derived from an EMBL/GenBank/DDBJ whole genome shotgun (WGS) entry which is preliminary data.</text>
</comment>
<proteinExistence type="predicted"/>
<gene>
    <name evidence="3" type="ORF">A2438_03705</name>
</gene>
<dbReference type="Proteomes" id="UP000179242">
    <property type="component" value="Unassembled WGS sequence"/>
</dbReference>
<dbReference type="EMBL" id="MEUJ01000004">
    <property type="protein sequence ID" value="OGC40356.1"/>
    <property type="molecule type" value="Genomic_DNA"/>
</dbReference>
<protein>
    <submittedName>
        <fullName evidence="3">Uncharacterized protein</fullName>
    </submittedName>
</protein>
<feature type="region of interest" description="Disordered" evidence="2">
    <location>
        <begin position="1"/>
        <end position="46"/>
    </location>
</feature>
<evidence type="ECO:0000256" key="2">
    <source>
        <dbReference type="SAM" id="MobiDB-lite"/>
    </source>
</evidence>
<dbReference type="AlphaFoldDB" id="A0A1F4U5Y8"/>
<evidence type="ECO:0000313" key="4">
    <source>
        <dbReference type="Proteomes" id="UP000179242"/>
    </source>
</evidence>
<keyword evidence="1" id="KW-0175">Coiled coil</keyword>
<accession>A0A1F4U5Y8</accession>
<name>A0A1F4U5Y8_UNCSA</name>
<evidence type="ECO:0000256" key="1">
    <source>
        <dbReference type="SAM" id="Coils"/>
    </source>
</evidence>